<proteinExistence type="predicted"/>
<evidence type="ECO:0000256" key="2">
    <source>
        <dbReference type="SAM" id="Phobius"/>
    </source>
</evidence>
<keyword evidence="2" id="KW-1133">Transmembrane helix</keyword>
<dbReference type="RefSeq" id="WP_109660926.1">
    <property type="nucleotide sequence ID" value="NZ_QGGH01000001.1"/>
</dbReference>
<accession>A0A8E3B858</accession>
<reference evidence="3 4" key="1">
    <citation type="submission" date="2018-05" db="EMBL/GenBank/DDBJ databases">
        <title>Genomic Encyclopedia of Type Strains, Phase IV (KMG-IV): sequencing the most valuable type-strain genomes for metagenomic binning, comparative biology and taxonomic classification.</title>
        <authorList>
            <person name="Goeker M."/>
        </authorList>
    </citation>
    <scope>NUCLEOTIDE SEQUENCE [LARGE SCALE GENOMIC DNA]</scope>
    <source>
        <strain evidence="3 4">DSM 2626</strain>
    </source>
</reference>
<organism evidence="3 4">
    <name type="scientific">Rhizobium loti</name>
    <name type="common">Mesorhizobium loti</name>
    <dbReference type="NCBI Taxonomy" id="381"/>
    <lineage>
        <taxon>Bacteria</taxon>
        <taxon>Pseudomonadati</taxon>
        <taxon>Pseudomonadota</taxon>
        <taxon>Alphaproteobacteria</taxon>
        <taxon>Hyphomicrobiales</taxon>
        <taxon>Phyllobacteriaceae</taxon>
        <taxon>Mesorhizobium</taxon>
    </lineage>
</organism>
<protein>
    <submittedName>
        <fullName evidence="3">Uncharacterized protein</fullName>
    </submittedName>
</protein>
<dbReference type="GeneID" id="61050965"/>
<dbReference type="EMBL" id="QGGH01000001">
    <property type="protein sequence ID" value="PWJ94955.1"/>
    <property type="molecule type" value="Genomic_DNA"/>
</dbReference>
<feature type="region of interest" description="Disordered" evidence="1">
    <location>
        <begin position="56"/>
        <end position="79"/>
    </location>
</feature>
<evidence type="ECO:0000313" key="4">
    <source>
        <dbReference type="Proteomes" id="UP000245631"/>
    </source>
</evidence>
<evidence type="ECO:0000256" key="1">
    <source>
        <dbReference type="SAM" id="MobiDB-lite"/>
    </source>
</evidence>
<keyword evidence="2" id="KW-0472">Membrane</keyword>
<sequence>MTALIAFLLEHAGIAIAALGAIATVVAAGWGNLRGAKRERDKQALKDAAAATEAQKIDDAVAGRTPDDNRGRLGRWSRS</sequence>
<keyword evidence="2" id="KW-0812">Transmembrane</keyword>
<dbReference type="Proteomes" id="UP000245631">
    <property type="component" value="Unassembled WGS sequence"/>
</dbReference>
<name>A0A8E3B858_RHILI</name>
<gene>
    <name evidence="3" type="ORF">C8D77_1011642</name>
</gene>
<feature type="transmembrane region" description="Helical" evidence="2">
    <location>
        <begin position="12"/>
        <end position="33"/>
    </location>
</feature>
<dbReference type="AlphaFoldDB" id="A0A8E3B858"/>
<feature type="compositionally biased region" description="Basic and acidic residues" evidence="1">
    <location>
        <begin position="56"/>
        <end position="71"/>
    </location>
</feature>
<evidence type="ECO:0000313" key="3">
    <source>
        <dbReference type="EMBL" id="PWJ94955.1"/>
    </source>
</evidence>
<comment type="caution">
    <text evidence="3">The sequence shown here is derived from an EMBL/GenBank/DDBJ whole genome shotgun (WGS) entry which is preliminary data.</text>
</comment>